<evidence type="ECO:0000313" key="3">
    <source>
        <dbReference type="Proteomes" id="UP000238362"/>
    </source>
</evidence>
<dbReference type="InterPro" id="IPR011704">
    <property type="entry name" value="ATPase_dyneun-rel_AAA"/>
</dbReference>
<name>A0A2T0LWZ4_9PSEU</name>
<dbReference type="InterPro" id="IPR027417">
    <property type="entry name" value="P-loop_NTPase"/>
</dbReference>
<accession>A0A2T0LWZ4</accession>
<dbReference type="Pfam" id="PF07728">
    <property type="entry name" value="AAA_5"/>
    <property type="match status" value="1"/>
</dbReference>
<proteinExistence type="predicted"/>
<dbReference type="SMART" id="SM00382">
    <property type="entry name" value="AAA"/>
    <property type="match status" value="1"/>
</dbReference>
<dbReference type="PANTHER" id="PTHR37291:SF1">
    <property type="entry name" value="TYPE IV METHYL-DIRECTED RESTRICTION ENZYME ECOKMCRB SUBUNIT"/>
    <property type="match status" value="1"/>
</dbReference>
<dbReference type="EMBL" id="PVNH01000004">
    <property type="protein sequence ID" value="PRX48540.1"/>
    <property type="molecule type" value="Genomic_DNA"/>
</dbReference>
<dbReference type="InterPro" id="IPR036388">
    <property type="entry name" value="WH-like_DNA-bd_sf"/>
</dbReference>
<keyword evidence="3" id="KW-1185">Reference proteome</keyword>
<evidence type="ECO:0000259" key="1">
    <source>
        <dbReference type="SMART" id="SM00382"/>
    </source>
</evidence>
<evidence type="ECO:0000313" key="2">
    <source>
        <dbReference type="EMBL" id="PRX48540.1"/>
    </source>
</evidence>
<sequence length="709" mass="79962">MADTVRIARLLRACMEVLRDAGKPTHGREVLRQVAERVSPTPYEQEYVGTGAQQQPRWENHLRWYTGDAATVGWLTKRDGLWELTEAGETALDVYGDEQLAAELKRRYGDIRRQRAEAARKLEGTERVIARMLSVVEPGFWTSYEDLAELAGVSPETIGHYLAGASSRIAGEHRLAFADGRLPSEEFLNFRQRGTDPAARLRSEGVEFDDTGRPSQTQRMTAVEIEARLSEMDDDEPDESPTTRAWLVRGSAVDGRDLVPVWQERGSVSLAASSLRPVTPPVSRSELKSVVEEDYQHKSYAARNAKLDEFDAFCNRMRIGDFVLTTSQGKAYVGHITGEAIYAASSDNRSNLRRKVRWLNTTQPVPFSNLPRPLPAKLHSQADVVELTEDMAAIERLIHGLGVTLAPSQTESPGPRSFPAVTSDMAEELLLDRHWLQRQVDLLRERKQLIFYGPPGTGKTYLACAFADKLADPSAIKLVQFHPSYTYEDFFEGFRPVPGGSGKLEFDLRPGPLRDLVDAARANPTEPYFLIIDEINRANLPKVFGELYFSLEYRDRPISLMYSTDSNFTLPENLFVIGTMNTADRSITQLDAAIRRRFAFVELHPDQPPVADLLARWLERLDKEGGLEHHRDAPAVLSALNDRIRDRDLAIGPSYLMRKEIYLHEDGLERVWEHSILPLLAEYHHGASRSRLDEYRLSELRPSAGSLDE</sequence>
<dbReference type="SUPFAM" id="SSF52540">
    <property type="entry name" value="P-loop containing nucleoside triphosphate hydrolases"/>
    <property type="match status" value="1"/>
</dbReference>
<comment type="caution">
    <text evidence="2">The sequence shown here is derived from an EMBL/GenBank/DDBJ whole genome shotgun (WGS) entry which is preliminary data.</text>
</comment>
<dbReference type="Gene3D" id="3.40.50.300">
    <property type="entry name" value="P-loop containing nucleotide triphosphate hydrolases"/>
    <property type="match status" value="1"/>
</dbReference>
<dbReference type="GO" id="GO:0016887">
    <property type="term" value="F:ATP hydrolysis activity"/>
    <property type="evidence" value="ECO:0007669"/>
    <property type="project" value="InterPro"/>
</dbReference>
<dbReference type="Gene3D" id="1.10.10.10">
    <property type="entry name" value="Winged helix-like DNA-binding domain superfamily/Winged helix DNA-binding domain"/>
    <property type="match status" value="1"/>
</dbReference>
<dbReference type="InterPro" id="IPR052934">
    <property type="entry name" value="Methyl-DNA_Rec/Restrict_Enz"/>
</dbReference>
<protein>
    <submittedName>
        <fullName evidence="2">5-methylcytosine-specific restriction protein B</fullName>
    </submittedName>
</protein>
<organism evidence="2 3">
    <name type="scientific">Prauserella shujinwangii</name>
    <dbReference type="NCBI Taxonomy" id="1453103"/>
    <lineage>
        <taxon>Bacteria</taxon>
        <taxon>Bacillati</taxon>
        <taxon>Actinomycetota</taxon>
        <taxon>Actinomycetes</taxon>
        <taxon>Pseudonocardiales</taxon>
        <taxon>Pseudonocardiaceae</taxon>
        <taxon>Prauserella</taxon>
    </lineage>
</organism>
<dbReference type="PANTHER" id="PTHR37291">
    <property type="entry name" value="5-METHYLCYTOSINE-SPECIFIC RESTRICTION ENZYME B"/>
    <property type="match status" value="1"/>
</dbReference>
<dbReference type="GO" id="GO:0005524">
    <property type="term" value="F:ATP binding"/>
    <property type="evidence" value="ECO:0007669"/>
    <property type="project" value="InterPro"/>
</dbReference>
<dbReference type="InterPro" id="IPR025745">
    <property type="entry name" value="Mrr-like_N_dom"/>
</dbReference>
<dbReference type="AlphaFoldDB" id="A0A2T0LWZ4"/>
<gene>
    <name evidence="2" type="ORF">B0I33_104357</name>
</gene>
<dbReference type="Pfam" id="PF14338">
    <property type="entry name" value="Mrr_N"/>
    <property type="match status" value="1"/>
</dbReference>
<dbReference type="InterPro" id="IPR003593">
    <property type="entry name" value="AAA+_ATPase"/>
</dbReference>
<feature type="domain" description="AAA+ ATPase" evidence="1">
    <location>
        <begin position="445"/>
        <end position="608"/>
    </location>
</feature>
<reference evidence="2 3" key="1">
    <citation type="submission" date="2018-03" db="EMBL/GenBank/DDBJ databases">
        <title>Genomic Encyclopedia of Type Strains, Phase III (KMG-III): the genomes of soil and plant-associated and newly described type strains.</title>
        <authorList>
            <person name="Whitman W."/>
        </authorList>
    </citation>
    <scope>NUCLEOTIDE SEQUENCE [LARGE SCALE GENOMIC DNA]</scope>
    <source>
        <strain evidence="2 3">CGMCC 4.7125</strain>
    </source>
</reference>
<dbReference type="RefSeq" id="WP_181193253.1">
    <property type="nucleotide sequence ID" value="NZ_PVNH01000004.1"/>
</dbReference>
<dbReference type="CDD" id="cd00009">
    <property type="entry name" value="AAA"/>
    <property type="match status" value="1"/>
</dbReference>
<dbReference type="Proteomes" id="UP000238362">
    <property type="component" value="Unassembled WGS sequence"/>
</dbReference>